<dbReference type="Pfam" id="PF01497">
    <property type="entry name" value="Peripla_BP_2"/>
    <property type="match status" value="1"/>
</dbReference>
<evidence type="ECO:0000313" key="8">
    <source>
        <dbReference type="EMBL" id="ORM89204.1"/>
    </source>
</evidence>
<evidence type="ECO:0000256" key="5">
    <source>
        <dbReference type="ARBA" id="ARBA00022729"/>
    </source>
</evidence>
<dbReference type="Proteomes" id="UP000193749">
    <property type="component" value="Unassembled WGS sequence"/>
</dbReference>
<dbReference type="PROSITE" id="PS50983">
    <property type="entry name" value="FE_B12_PBP"/>
    <property type="match status" value="1"/>
</dbReference>
<dbReference type="Gene3D" id="3.40.50.1980">
    <property type="entry name" value="Nitrogenase molybdenum iron protein domain"/>
    <property type="match status" value="2"/>
</dbReference>
<evidence type="ECO:0000256" key="6">
    <source>
        <dbReference type="SAM" id="SignalP"/>
    </source>
</evidence>
<dbReference type="STRING" id="55209.HA50_21365"/>
<keyword evidence="9" id="KW-1185">Reference proteome</keyword>
<dbReference type="RefSeq" id="WP_084878911.1">
    <property type="nucleotide sequence ID" value="NZ_JAGGMY010000006.1"/>
</dbReference>
<evidence type="ECO:0000256" key="3">
    <source>
        <dbReference type="ARBA" id="ARBA00022448"/>
    </source>
</evidence>
<evidence type="ECO:0000313" key="9">
    <source>
        <dbReference type="Proteomes" id="UP000193749"/>
    </source>
</evidence>
<dbReference type="GO" id="GO:0030288">
    <property type="term" value="C:outer membrane-bounded periplasmic space"/>
    <property type="evidence" value="ECO:0007669"/>
    <property type="project" value="TreeGrafter"/>
</dbReference>
<keyword evidence="4" id="KW-0410">Iron transport</keyword>
<gene>
    <name evidence="8" type="primary">fecB</name>
    <name evidence="8" type="ORF">HA50_21365</name>
</gene>
<organism evidence="8 9">
    <name type="scientific">Pantoea cypripedii</name>
    <name type="common">Pectobacterium cypripedii</name>
    <name type="synonym">Erwinia cypripedii</name>
    <dbReference type="NCBI Taxonomy" id="55209"/>
    <lineage>
        <taxon>Bacteria</taxon>
        <taxon>Pseudomonadati</taxon>
        <taxon>Pseudomonadota</taxon>
        <taxon>Gammaproteobacteria</taxon>
        <taxon>Enterobacterales</taxon>
        <taxon>Erwiniaceae</taxon>
        <taxon>Pantoea</taxon>
    </lineage>
</organism>
<protein>
    <submittedName>
        <fullName evidence="8">Iron-dicitrate transporter substrate-binding subunit</fullName>
    </submittedName>
</protein>
<name>A0A1X1EKB7_PANCY</name>
<reference evidence="8 9" key="1">
    <citation type="journal article" date="2017" name="Antonie Van Leeuwenhoek">
        <title>Phylogenomic resolution of the bacterial genus Pantoea and its relationship with Erwinia and Tatumella.</title>
        <authorList>
            <person name="Palmer M."/>
            <person name="Steenkamp E.T."/>
            <person name="Coetzee M.P."/>
            <person name="Chan W.Y."/>
            <person name="van Zyl E."/>
            <person name="De Maayer P."/>
            <person name="Coutinho T.A."/>
            <person name="Blom J."/>
            <person name="Smits T.H."/>
            <person name="Duffy B."/>
            <person name="Venter S.N."/>
        </authorList>
    </citation>
    <scope>NUCLEOTIDE SEQUENCE [LARGE SCALE GENOMIC DNA]</scope>
    <source>
        <strain evidence="8 9">LMG 2657</strain>
    </source>
</reference>
<feature type="domain" description="Fe/B12 periplasmic-binding" evidence="7">
    <location>
        <begin position="34"/>
        <end position="288"/>
    </location>
</feature>
<dbReference type="SUPFAM" id="SSF53807">
    <property type="entry name" value="Helical backbone' metal receptor"/>
    <property type="match status" value="1"/>
</dbReference>
<keyword evidence="4" id="KW-0406">Ion transport</keyword>
<dbReference type="CDD" id="cd01146">
    <property type="entry name" value="FhuD"/>
    <property type="match status" value="1"/>
</dbReference>
<dbReference type="GO" id="GO:1901678">
    <property type="term" value="P:iron coordination entity transport"/>
    <property type="evidence" value="ECO:0007669"/>
    <property type="project" value="UniProtKB-ARBA"/>
</dbReference>
<evidence type="ECO:0000256" key="4">
    <source>
        <dbReference type="ARBA" id="ARBA00022496"/>
    </source>
</evidence>
<dbReference type="InterPro" id="IPR002491">
    <property type="entry name" value="ABC_transptr_periplasmic_BD"/>
</dbReference>
<feature type="signal peptide" evidence="6">
    <location>
        <begin position="1"/>
        <end position="16"/>
    </location>
</feature>
<dbReference type="InterPro" id="IPR051313">
    <property type="entry name" value="Bact_iron-sidero_bind"/>
</dbReference>
<dbReference type="PANTHER" id="PTHR30532">
    <property type="entry name" value="IRON III DICITRATE-BINDING PERIPLASMIC PROTEIN"/>
    <property type="match status" value="1"/>
</dbReference>
<evidence type="ECO:0000256" key="2">
    <source>
        <dbReference type="ARBA" id="ARBA00008814"/>
    </source>
</evidence>
<evidence type="ECO:0000259" key="7">
    <source>
        <dbReference type="PROSITE" id="PS50983"/>
    </source>
</evidence>
<dbReference type="OrthoDB" id="9793175at2"/>
<dbReference type="PANTHER" id="PTHR30532:SF29">
    <property type="entry name" value="FE(3+) DICITRATE-BINDING PERIPLASMIC PROTEIN"/>
    <property type="match status" value="1"/>
</dbReference>
<proteinExistence type="inferred from homology"/>
<dbReference type="EMBL" id="MLJI01000002">
    <property type="protein sequence ID" value="ORM89204.1"/>
    <property type="molecule type" value="Genomic_DNA"/>
</dbReference>
<feature type="chain" id="PRO_5013207852" evidence="6">
    <location>
        <begin position="17"/>
        <end position="288"/>
    </location>
</feature>
<evidence type="ECO:0000256" key="1">
    <source>
        <dbReference type="ARBA" id="ARBA00004196"/>
    </source>
</evidence>
<keyword evidence="3" id="KW-0813">Transport</keyword>
<dbReference type="AlphaFoldDB" id="A0A1X1EKB7"/>
<sequence>MRVLFLLLALMGSASAVTVQDQHGTFTLEEVPQRIVVLELSFADALAAVDLSPVGIADDNDPQRLLEEVRAHLQPWQSVGLRGQPSLEAISSLHPDLIIADSSRHAGIYNALQRIAPVLLLKSRNETYQENVQSAAIIGAVVGKQTEIEQRLALHRQRMAAAAAQLPQGTRVMFGTSRENQFTLHSRDSYTGGVLSALGLQVTEPINGAPMTPIGLETLLAQNPDWLLVAHYRQESIVKRWQADPLWTMLKAAQQHHVREVDSNSWARMRGLFAAEKISRDAVTLFAP</sequence>
<comment type="subcellular location">
    <subcellularLocation>
        <location evidence="1">Cell envelope</location>
    </subcellularLocation>
</comment>
<comment type="similarity">
    <text evidence="2">Belongs to the bacterial solute-binding protein 8 family.</text>
</comment>
<dbReference type="NCBIfam" id="NF008501">
    <property type="entry name" value="PRK11411.1"/>
    <property type="match status" value="1"/>
</dbReference>
<comment type="caution">
    <text evidence="8">The sequence shown here is derived from an EMBL/GenBank/DDBJ whole genome shotgun (WGS) entry which is preliminary data.</text>
</comment>
<keyword evidence="5 6" id="KW-0732">Signal</keyword>
<accession>A0A1X1EKB7</accession>
<keyword evidence="4" id="KW-0408">Iron</keyword>